<proteinExistence type="predicted"/>
<name>A0ABT2W971_9FLAO</name>
<dbReference type="RefSeq" id="WP_263004280.1">
    <property type="nucleotide sequence ID" value="NZ_JAOTEM010000005.1"/>
</dbReference>
<keyword evidence="3" id="KW-1185">Reference proteome</keyword>
<accession>A0ABT2W971</accession>
<evidence type="ECO:0000313" key="2">
    <source>
        <dbReference type="EMBL" id="MCU7618761.1"/>
    </source>
</evidence>
<dbReference type="Proteomes" id="UP001208649">
    <property type="component" value="Unassembled WGS sequence"/>
</dbReference>
<sequence length="222" mass="26102">MLNLREIKGGIYEDEVLTRNIKDHPETIAYCQQVEDYIAEQLKTKLAKLEEVEDNDPYFEKKEGKESFFSNSKGKREAKRKKFTKPMYSYGNPIEATKGLTIATNDIWSAEVILKEVKFSGDDYTGKYEVTLWDHFGLDLPDMEKKFNIIPSIGEVFVCWFILQHLRGYKPFITKITFTREFMGNLQKGMTELDAEREKERKEKARELNEQIQIDIWTSPKF</sequence>
<dbReference type="EMBL" id="JAOTEM010000005">
    <property type="protein sequence ID" value="MCU7618761.1"/>
    <property type="molecule type" value="Genomic_DNA"/>
</dbReference>
<comment type="caution">
    <text evidence="2">The sequence shown here is derived from an EMBL/GenBank/DDBJ whole genome shotgun (WGS) entry which is preliminary data.</text>
</comment>
<organism evidence="2 3">
    <name type="scientific">Chryseobacterium edaphi</name>
    <dbReference type="NCBI Taxonomy" id="2976532"/>
    <lineage>
        <taxon>Bacteria</taxon>
        <taxon>Pseudomonadati</taxon>
        <taxon>Bacteroidota</taxon>
        <taxon>Flavobacteriia</taxon>
        <taxon>Flavobacteriales</taxon>
        <taxon>Weeksellaceae</taxon>
        <taxon>Chryseobacterium group</taxon>
        <taxon>Chryseobacterium</taxon>
    </lineage>
</organism>
<feature type="coiled-coil region" evidence="1">
    <location>
        <begin position="183"/>
        <end position="215"/>
    </location>
</feature>
<keyword evidence="1" id="KW-0175">Coiled coil</keyword>
<reference evidence="3" key="1">
    <citation type="submission" date="2023-07" db="EMBL/GenBank/DDBJ databases">
        <title>Chryseobacterium sp. strain PBS4-4 Genome sequencing and assembly.</title>
        <authorList>
            <person name="Jung Y."/>
        </authorList>
    </citation>
    <scope>NUCLEOTIDE SEQUENCE [LARGE SCALE GENOMIC DNA]</scope>
    <source>
        <strain evidence="3">PBS4-4</strain>
    </source>
</reference>
<protein>
    <submittedName>
        <fullName evidence="2">DUF3289 family protein</fullName>
    </submittedName>
</protein>
<dbReference type="Pfam" id="PF11692">
    <property type="entry name" value="DUF3289"/>
    <property type="match status" value="1"/>
</dbReference>
<gene>
    <name evidence="2" type="ORF">NZ698_16320</name>
</gene>
<evidence type="ECO:0000256" key="1">
    <source>
        <dbReference type="SAM" id="Coils"/>
    </source>
</evidence>
<dbReference type="InterPro" id="IPR017483">
    <property type="entry name" value="CHP03034"/>
</dbReference>
<evidence type="ECO:0000313" key="3">
    <source>
        <dbReference type="Proteomes" id="UP001208649"/>
    </source>
</evidence>